<dbReference type="InterPro" id="IPR050185">
    <property type="entry name" value="Ub_carboxyl-term_hydrolase"/>
</dbReference>
<feature type="domain" description="USP" evidence="15">
    <location>
        <begin position="324"/>
        <end position="800"/>
    </location>
</feature>
<dbReference type="Pfam" id="PF02148">
    <property type="entry name" value="zf-UBP"/>
    <property type="match status" value="1"/>
</dbReference>
<dbReference type="Gene3D" id="3.90.70.10">
    <property type="entry name" value="Cysteine proteinases"/>
    <property type="match status" value="1"/>
</dbReference>
<protein>
    <recommendedName>
        <fullName evidence="11 13">Ubiquitin carboxyl-terminal hydrolase</fullName>
        <ecNumber evidence="11 13">3.4.19.12</ecNumber>
    </recommendedName>
</protein>
<dbReference type="PROSITE" id="PS00973">
    <property type="entry name" value="USP_2"/>
    <property type="match status" value="1"/>
</dbReference>
<dbReference type="EC" id="3.4.19.12" evidence="11 13"/>
<organism evidence="17 18">
    <name type="scientific">Polyplax serrata</name>
    <name type="common">Common mouse louse</name>
    <dbReference type="NCBI Taxonomy" id="468196"/>
    <lineage>
        <taxon>Eukaryota</taxon>
        <taxon>Metazoa</taxon>
        <taxon>Ecdysozoa</taxon>
        <taxon>Arthropoda</taxon>
        <taxon>Hexapoda</taxon>
        <taxon>Insecta</taxon>
        <taxon>Pterygota</taxon>
        <taxon>Neoptera</taxon>
        <taxon>Paraneoptera</taxon>
        <taxon>Psocodea</taxon>
        <taxon>Troctomorpha</taxon>
        <taxon>Phthiraptera</taxon>
        <taxon>Anoplura</taxon>
        <taxon>Polyplacidae</taxon>
        <taxon>Polyplax</taxon>
    </lineage>
</organism>
<feature type="domain" description="UBA" evidence="14">
    <location>
        <begin position="620"/>
        <end position="667"/>
    </location>
</feature>
<evidence type="ECO:0000259" key="15">
    <source>
        <dbReference type="PROSITE" id="PS50235"/>
    </source>
</evidence>
<keyword evidence="10 11" id="KW-0862">Zinc</keyword>
<dbReference type="SUPFAM" id="SSF57850">
    <property type="entry name" value="RING/U-box"/>
    <property type="match status" value="1"/>
</dbReference>
<dbReference type="Pfam" id="PF17807">
    <property type="entry name" value="zf-UBP_var"/>
    <property type="match status" value="1"/>
</dbReference>
<dbReference type="Proteomes" id="UP001359485">
    <property type="component" value="Unassembled WGS sequence"/>
</dbReference>
<reference evidence="17 18" key="1">
    <citation type="submission" date="2023-09" db="EMBL/GenBank/DDBJ databases">
        <title>Genomes of two closely related lineages of the louse Polyplax serrata with different host specificities.</title>
        <authorList>
            <person name="Martinu J."/>
            <person name="Tarabai H."/>
            <person name="Stefka J."/>
            <person name="Hypsa V."/>
        </authorList>
    </citation>
    <scope>NUCLEOTIDE SEQUENCE [LARGE SCALE GENOMIC DNA]</scope>
    <source>
        <strain evidence="17">98ZLc_SE</strain>
    </source>
</reference>
<dbReference type="PIRSF" id="PIRSF016308">
    <property type="entry name" value="UBP"/>
    <property type="match status" value="1"/>
</dbReference>
<dbReference type="InterPro" id="IPR016652">
    <property type="entry name" value="Ubiquitinyl_hydrolase"/>
</dbReference>
<dbReference type="PROSITE" id="PS50030">
    <property type="entry name" value="UBA"/>
    <property type="match status" value="2"/>
</dbReference>
<evidence type="ECO:0000256" key="2">
    <source>
        <dbReference type="ARBA" id="ARBA00009085"/>
    </source>
</evidence>
<gene>
    <name evidence="17" type="ORF">RUM44_006695</name>
</gene>
<dbReference type="EMBL" id="JAWJWF010000048">
    <property type="protein sequence ID" value="KAK6620294.1"/>
    <property type="molecule type" value="Genomic_DNA"/>
</dbReference>
<evidence type="ECO:0000256" key="7">
    <source>
        <dbReference type="ARBA" id="ARBA00022786"/>
    </source>
</evidence>
<dbReference type="Gene3D" id="3.30.40.10">
    <property type="entry name" value="Zinc/RING finger domain, C3HC4 (zinc finger)"/>
    <property type="match status" value="2"/>
</dbReference>
<evidence type="ECO:0000256" key="6">
    <source>
        <dbReference type="ARBA" id="ARBA00022771"/>
    </source>
</evidence>
<keyword evidence="5" id="KW-0677">Repeat</keyword>
<dbReference type="Pfam" id="PF00627">
    <property type="entry name" value="UBA"/>
    <property type="match status" value="1"/>
</dbReference>
<keyword evidence="7 11" id="KW-0833">Ubl conjugation pathway</keyword>
<comment type="catalytic activity">
    <reaction evidence="1 11 13">
        <text>Thiol-dependent hydrolysis of ester, thioester, amide, peptide and isopeptide bonds formed by the C-terminal Gly of ubiquitin (a 76-residue protein attached to proteins as an intracellular targeting signal).</text>
        <dbReference type="EC" id="3.4.19.12"/>
    </reaction>
</comment>
<dbReference type="Gene3D" id="1.10.8.10">
    <property type="entry name" value="DNA helicase RuvA subunit, C-terminal domain"/>
    <property type="match status" value="2"/>
</dbReference>
<dbReference type="InterPro" id="IPR041432">
    <property type="entry name" value="UBP13_Znf-UBP_var"/>
</dbReference>
<evidence type="ECO:0000256" key="10">
    <source>
        <dbReference type="ARBA" id="ARBA00022833"/>
    </source>
</evidence>
<name>A0ABR1AIS4_POLSC</name>
<dbReference type="SUPFAM" id="SSF54001">
    <property type="entry name" value="Cysteine proteinases"/>
    <property type="match status" value="1"/>
</dbReference>
<dbReference type="PANTHER" id="PTHR21646">
    <property type="entry name" value="UBIQUITIN CARBOXYL-TERMINAL HYDROLASE"/>
    <property type="match status" value="1"/>
</dbReference>
<evidence type="ECO:0000256" key="12">
    <source>
        <dbReference type="PROSITE-ProRule" id="PRU00502"/>
    </source>
</evidence>
<feature type="domain" description="UBA" evidence="14">
    <location>
        <begin position="690"/>
        <end position="730"/>
    </location>
</feature>
<comment type="caution">
    <text evidence="17">The sequence shown here is derived from an EMBL/GenBank/DDBJ whole genome shotgun (WGS) entry which is preliminary data.</text>
</comment>
<evidence type="ECO:0000259" key="16">
    <source>
        <dbReference type="PROSITE" id="PS50271"/>
    </source>
</evidence>
<evidence type="ECO:0000256" key="9">
    <source>
        <dbReference type="ARBA" id="ARBA00022807"/>
    </source>
</evidence>
<evidence type="ECO:0000256" key="8">
    <source>
        <dbReference type="ARBA" id="ARBA00022801"/>
    </source>
</evidence>
<dbReference type="PANTHER" id="PTHR21646:SF10">
    <property type="entry name" value="UBIQUITIN CARBOXYL-TERMINAL HYDROLASE 14"/>
    <property type="match status" value="1"/>
</dbReference>
<accession>A0ABR1AIS4</accession>
<evidence type="ECO:0000313" key="17">
    <source>
        <dbReference type="EMBL" id="KAK6620294.1"/>
    </source>
</evidence>
<dbReference type="InterPro" id="IPR009060">
    <property type="entry name" value="UBA-like_sf"/>
</dbReference>
<sequence>MPNELIQPHLSNIKIPNKNDKIYKDECVLSYDTPESENGLYISLTTFMGFGKDYVDLYYNKTKHAVFLHYLRTKTECEQQGDTGGPDKKITRLAIGLEGGFDVDVAKKKYTYTDNYSIVILPKYETISIRDPNLPDVVKIAVKEIIDADSALKLAELRALTGTWDGEQRFVTKHASNLLQLDNGKKVPLSGWKCEMCDLTQNLWLNLTDGSILCGRKYHDGSGGNNHAVQHSKETGYPLAVKLGTITKEGKGDVYSYDETENDMVEDPYLAQHLLHFGIDVSQLEKTEKTMVELELDLNQKIGEWSICQELGSTLVPVYGPGRTGMVNLGNSCYLNSVMQVIFTIPGFVKQFVDESPRIVDTLDYFDDPAYNFVVQMSKLGFGLCSGKYSQPPPESVEDKEQKGISPKMFKAIIGMENRDFASNQQQDAQEFFLHLINMLERHTRPEQNPSDCFKFQVEDKFQCNESKKVKYMYRNEYCLPIPIPVETATNKEQVREYEQKKAEAQAKGQKMDPESLVRPHIKFSSCLEAFSQPEIIERFYSSAINRATTASKTTRLSSFPDYLLIHLKKFYVNSEYQASKLDVSVEMPDVMDLTQIRGCGRQPGEELLPEVTETPPAPVLDEQILSELIVVGFNPEAAKKAVYFTTKSNISKEQHMEDAMEWIMQHMKDSDFESPFVPPGISSNQSAFTADESSIGKIMDMGFTREQAIRALKKTNNNLDVACDWILEHVDDVMMEESNDGSLYRLRAFISHMGTSSMVGHYVCHILKDGQWIIYNDNKVALSENPPKDLGYLYLYERINSP</sequence>
<proteinExistence type="inferred from homology"/>
<dbReference type="PROSITE" id="PS50235">
    <property type="entry name" value="USP_3"/>
    <property type="match status" value="1"/>
</dbReference>
<dbReference type="PROSITE" id="PS00972">
    <property type="entry name" value="USP_1"/>
    <property type="match status" value="1"/>
</dbReference>
<keyword evidence="3 11" id="KW-0645">Protease</keyword>
<dbReference type="InterPro" id="IPR028889">
    <property type="entry name" value="USP"/>
</dbReference>
<evidence type="ECO:0000256" key="11">
    <source>
        <dbReference type="PIRNR" id="PIRNR016308"/>
    </source>
</evidence>
<dbReference type="InterPro" id="IPR038765">
    <property type="entry name" value="Papain-like_cys_pep_sf"/>
</dbReference>
<dbReference type="SUPFAM" id="SSF46934">
    <property type="entry name" value="UBA-like"/>
    <property type="match status" value="1"/>
</dbReference>
<evidence type="ECO:0000256" key="13">
    <source>
        <dbReference type="RuleBase" id="RU366025"/>
    </source>
</evidence>
<dbReference type="InterPro" id="IPR018200">
    <property type="entry name" value="USP_CS"/>
</dbReference>
<keyword evidence="9 11" id="KW-0788">Thiol protease</keyword>
<keyword evidence="4 11" id="KW-0479">Metal-binding</keyword>
<dbReference type="Pfam" id="PF00443">
    <property type="entry name" value="UCH"/>
    <property type="match status" value="1"/>
</dbReference>
<dbReference type="SMART" id="SM00290">
    <property type="entry name" value="ZnF_UBP"/>
    <property type="match status" value="1"/>
</dbReference>
<keyword evidence="18" id="KW-1185">Reference proteome</keyword>
<feature type="domain" description="UBP-type" evidence="16">
    <location>
        <begin position="170"/>
        <end position="281"/>
    </location>
</feature>
<evidence type="ECO:0000256" key="4">
    <source>
        <dbReference type="ARBA" id="ARBA00022723"/>
    </source>
</evidence>
<dbReference type="InterPro" id="IPR013083">
    <property type="entry name" value="Znf_RING/FYVE/PHD"/>
</dbReference>
<evidence type="ECO:0000256" key="3">
    <source>
        <dbReference type="ARBA" id="ARBA00022670"/>
    </source>
</evidence>
<keyword evidence="8 11" id="KW-0378">Hydrolase</keyword>
<dbReference type="PROSITE" id="PS50271">
    <property type="entry name" value="ZF_UBP"/>
    <property type="match status" value="1"/>
</dbReference>
<evidence type="ECO:0000259" key="14">
    <source>
        <dbReference type="PROSITE" id="PS50030"/>
    </source>
</evidence>
<evidence type="ECO:0000256" key="1">
    <source>
        <dbReference type="ARBA" id="ARBA00000707"/>
    </source>
</evidence>
<dbReference type="InterPro" id="IPR015940">
    <property type="entry name" value="UBA"/>
</dbReference>
<evidence type="ECO:0000313" key="18">
    <source>
        <dbReference type="Proteomes" id="UP001359485"/>
    </source>
</evidence>
<keyword evidence="6 12" id="KW-0863">Zinc-finger</keyword>
<dbReference type="InterPro" id="IPR001607">
    <property type="entry name" value="Znf_UBP"/>
</dbReference>
<dbReference type="InterPro" id="IPR001394">
    <property type="entry name" value="Peptidase_C19_UCH"/>
</dbReference>
<dbReference type="CDD" id="cd14386">
    <property type="entry name" value="UBA2_UBP5"/>
    <property type="match status" value="1"/>
</dbReference>
<evidence type="ECO:0000256" key="5">
    <source>
        <dbReference type="ARBA" id="ARBA00022737"/>
    </source>
</evidence>
<comment type="similarity">
    <text evidence="2 11 13">Belongs to the peptidase C19 family.</text>
</comment>
<dbReference type="CDD" id="cd02658">
    <property type="entry name" value="Peptidase_C19B"/>
    <property type="match status" value="1"/>
</dbReference>
<dbReference type="SMART" id="SM00165">
    <property type="entry name" value="UBA"/>
    <property type="match status" value="2"/>
</dbReference>